<keyword evidence="1" id="KW-0812">Transmembrane</keyword>
<keyword evidence="1" id="KW-0472">Membrane</keyword>
<protein>
    <submittedName>
        <fullName evidence="3">Acyltransferase</fullName>
    </submittedName>
</protein>
<dbReference type="EMBL" id="JACSIT010000091">
    <property type="protein sequence ID" value="MBC6994124.1"/>
    <property type="molecule type" value="Genomic_DNA"/>
</dbReference>
<dbReference type="PANTHER" id="PTHR23028">
    <property type="entry name" value="ACETYLTRANSFERASE"/>
    <property type="match status" value="1"/>
</dbReference>
<dbReference type="Pfam" id="PF01757">
    <property type="entry name" value="Acyl_transf_3"/>
    <property type="match status" value="1"/>
</dbReference>
<evidence type="ECO:0000256" key="1">
    <source>
        <dbReference type="SAM" id="Phobius"/>
    </source>
</evidence>
<feature type="domain" description="Acyltransferase 3" evidence="2">
    <location>
        <begin position="16"/>
        <end position="344"/>
    </location>
</feature>
<accession>A0A923PIW2</accession>
<feature type="transmembrane region" description="Helical" evidence="1">
    <location>
        <begin position="55"/>
        <end position="74"/>
    </location>
</feature>
<feature type="transmembrane region" description="Helical" evidence="1">
    <location>
        <begin position="324"/>
        <end position="348"/>
    </location>
</feature>
<dbReference type="InterPro" id="IPR002656">
    <property type="entry name" value="Acyl_transf_3_dom"/>
</dbReference>
<dbReference type="RefSeq" id="WP_187466211.1">
    <property type="nucleotide sequence ID" value="NZ_JACSIT010000091.1"/>
</dbReference>
<keyword evidence="4" id="KW-1185">Reference proteome</keyword>
<feature type="transmembrane region" description="Helical" evidence="1">
    <location>
        <begin position="95"/>
        <end position="115"/>
    </location>
</feature>
<keyword evidence="3" id="KW-0808">Transferase</keyword>
<evidence type="ECO:0000259" key="2">
    <source>
        <dbReference type="Pfam" id="PF01757"/>
    </source>
</evidence>
<feature type="transmembrane region" description="Helical" evidence="1">
    <location>
        <begin position="213"/>
        <end position="233"/>
    </location>
</feature>
<feature type="transmembrane region" description="Helical" evidence="1">
    <location>
        <begin position="161"/>
        <end position="182"/>
    </location>
</feature>
<keyword evidence="3" id="KW-0012">Acyltransferase</keyword>
<evidence type="ECO:0000313" key="4">
    <source>
        <dbReference type="Proteomes" id="UP000650081"/>
    </source>
</evidence>
<evidence type="ECO:0000313" key="3">
    <source>
        <dbReference type="EMBL" id="MBC6994124.1"/>
    </source>
</evidence>
<reference evidence="3" key="1">
    <citation type="submission" date="2020-08" db="EMBL/GenBank/DDBJ databases">
        <title>Lewinella bacteria from marine environments.</title>
        <authorList>
            <person name="Zhong Y."/>
        </authorList>
    </citation>
    <scope>NUCLEOTIDE SEQUENCE</scope>
    <source>
        <strain evidence="3">KCTC 42187</strain>
    </source>
</reference>
<organism evidence="3 4">
    <name type="scientific">Neolewinella lacunae</name>
    <dbReference type="NCBI Taxonomy" id="1517758"/>
    <lineage>
        <taxon>Bacteria</taxon>
        <taxon>Pseudomonadati</taxon>
        <taxon>Bacteroidota</taxon>
        <taxon>Saprospiria</taxon>
        <taxon>Saprospirales</taxon>
        <taxon>Lewinellaceae</taxon>
        <taxon>Neolewinella</taxon>
    </lineage>
</organism>
<proteinExistence type="predicted"/>
<dbReference type="AlphaFoldDB" id="A0A923PIW2"/>
<dbReference type="GO" id="GO:0016020">
    <property type="term" value="C:membrane"/>
    <property type="evidence" value="ECO:0007669"/>
    <property type="project" value="TreeGrafter"/>
</dbReference>
<feature type="transmembrane region" description="Helical" evidence="1">
    <location>
        <begin position="189"/>
        <end position="207"/>
    </location>
</feature>
<sequence>MKEQPQAFKLSAGGSLWLDLLRGLSAQAVVIGHGLFFCGLMNLETDPGIFVVQNFAVLLFFILSGFLITYSTAGKLVRTPGYGFSHFFIDRFSRIYTAFVPALVLVFLIDSWSIYLNAATYQYGAGYNPKTFVGNLLMLQDAPGVSLLLGRLTSFGSGRPFWTLSVEWWIYLCFGWLLLRVLRPARRRWYDALLLLPLLVIPAFNFWGGKGNGLMVTWLFGAVAYLLLAGHQLQKLRPQCYLAGALLFAALGALRFRETGQEYDVILAFAATGAVMTLLAYFQHTTWPRRLASAVRTNAAFSYTLYLLHYTVYDFLRSHLGDFFTPWTLLLAGFLLSNLLSLAVGLFFETKATRWVKNGLYRRFLPGA</sequence>
<dbReference type="Proteomes" id="UP000650081">
    <property type="component" value="Unassembled WGS sequence"/>
</dbReference>
<name>A0A923PIW2_9BACT</name>
<dbReference type="InterPro" id="IPR050879">
    <property type="entry name" value="Acyltransferase_3"/>
</dbReference>
<dbReference type="GO" id="GO:0009103">
    <property type="term" value="P:lipopolysaccharide biosynthetic process"/>
    <property type="evidence" value="ECO:0007669"/>
    <property type="project" value="TreeGrafter"/>
</dbReference>
<dbReference type="GO" id="GO:0016747">
    <property type="term" value="F:acyltransferase activity, transferring groups other than amino-acyl groups"/>
    <property type="evidence" value="ECO:0007669"/>
    <property type="project" value="InterPro"/>
</dbReference>
<dbReference type="PANTHER" id="PTHR23028:SF53">
    <property type="entry name" value="ACYL_TRANSF_3 DOMAIN-CONTAINING PROTEIN"/>
    <property type="match status" value="1"/>
</dbReference>
<comment type="caution">
    <text evidence="3">The sequence shown here is derived from an EMBL/GenBank/DDBJ whole genome shotgun (WGS) entry which is preliminary data.</text>
</comment>
<feature type="transmembrane region" description="Helical" evidence="1">
    <location>
        <begin position="294"/>
        <end position="312"/>
    </location>
</feature>
<keyword evidence="1" id="KW-1133">Transmembrane helix</keyword>
<gene>
    <name evidence="3" type="ORF">H9S92_08125</name>
</gene>
<feature type="transmembrane region" description="Helical" evidence="1">
    <location>
        <begin position="263"/>
        <end position="282"/>
    </location>
</feature>
<feature type="transmembrane region" description="Helical" evidence="1">
    <location>
        <begin position="240"/>
        <end position="257"/>
    </location>
</feature>